<dbReference type="PROSITE" id="PS50297">
    <property type="entry name" value="ANK_REP_REGION"/>
    <property type="match status" value="4"/>
</dbReference>
<feature type="repeat" description="ANK" evidence="3">
    <location>
        <begin position="124"/>
        <end position="159"/>
    </location>
</feature>
<feature type="repeat" description="ANK" evidence="3">
    <location>
        <begin position="272"/>
        <end position="304"/>
    </location>
</feature>
<feature type="repeat" description="ANK" evidence="3">
    <location>
        <begin position="91"/>
        <end position="123"/>
    </location>
</feature>
<organism evidence="5 6">
    <name type="scientific">Brachyspira hyodysenteriae ATCC 27164</name>
    <dbReference type="NCBI Taxonomy" id="1266923"/>
    <lineage>
        <taxon>Bacteria</taxon>
        <taxon>Pseudomonadati</taxon>
        <taxon>Spirochaetota</taxon>
        <taxon>Spirochaetia</taxon>
        <taxon>Brachyspirales</taxon>
        <taxon>Brachyspiraceae</taxon>
        <taxon>Brachyspira</taxon>
    </lineage>
</organism>
<evidence type="ECO:0000313" key="6">
    <source>
        <dbReference type="Proteomes" id="UP000092328"/>
    </source>
</evidence>
<dbReference type="SUPFAM" id="SSF48403">
    <property type="entry name" value="Ankyrin repeat"/>
    <property type="match status" value="1"/>
</dbReference>
<dbReference type="Gene3D" id="1.25.40.20">
    <property type="entry name" value="Ankyrin repeat-containing domain"/>
    <property type="match status" value="3"/>
</dbReference>
<feature type="chain" id="PRO_5017188141" evidence="4">
    <location>
        <begin position="20"/>
        <end position="360"/>
    </location>
</feature>
<evidence type="ECO:0000256" key="1">
    <source>
        <dbReference type="ARBA" id="ARBA00022737"/>
    </source>
</evidence>
<dbReference type="Proteomes" id="UP000092328">
    <property type="component" value="Chromosome"/>
</dbReference>
<dbReference type="InterPro" id="IPR002110">
    <property type="entry name" value="Ankyrin_rpt"/>
</dbReference>
<dbReference type="RefSeq" id="WP_020063652.1">
    <property type="nucleotide sequence ID" value="NZ_CP015910.2"/>
</dbReference>
<keyword evidence="1" id="KW-0677">Repeat</keyword>
<evidence type="ECO:0000256" key="4">
    <source>
        <dbReference type="SAM" id="SignalP"/>
    </source>
</evidence>
<keyword evidence="6" id="KW-1185">Reference proteome</keyword>
<proteinExistence type="predicted"/>
<feature type="repeat" description="ANK" evidence="3">
    <location>
        <begin position="305"/>
        <end position="337"/>
    </location>
</feature>
<name>A0A3B6VXZ7_BRAHO</name>
<dbReference type="SMART" id="SM00248">
    <property type="entry name" value="ANK"/>
    <property type="match status" value="8"/>
</dbReference>
<gene>
    <name evidence="5" type="ORF">BHYOB78_13260</name>
</gene>
<dbReference type="PANTHER" id="PTHR24198:SF165">
    <property type="entry name" value="ANKYRIN REPEAT-CONTAINING PROTEIN-RELATED"/>
    <property type="match status" value="1"/>
</dbReference>
<feature type="repeat" description="ANK" evidence="3">
    <location>
        <begin position="164"/>
        <end position="196"/>
    </location>
</feature>
<dbReference type="InterPro" id="IPR036770">
    <property type="entry name" value="Ankyrin_rpt-contain_sf"/>
</dbReference>
<dbReference type="OrthoDB" id="305679at2"/>
<dbReference type="Pfam" id="PF13637">
    <property type="entry name" value="Ank_4"/>
    <property type="match status" value="1"/>
</dbReference>
<accession>A0A3B6VXZ7</accession>
<reference evidence="6" key="2">
    <citation type="journal article" date="2017" name="Genome Announc.">
        <title>Correction for Mirajkar et al., Complete Genome Sequence of Brachyspira hyodysenteriae Type Strain B78 (ATCC 27164).</title>
        <authorList>
            <person name="Mirajkar N.S."/>
            <person name="Johnson T.J."/>
            <person name="Gebhart C.J."/>
        </authorList>
    </citation>
    <scope>NUCLEOTIDE SEQUENCE [LARGE SCALE GENOMIC DNA]</scope>
    <source>
        <strain evidence="6">B78</strain>
    </source>
</reference>
<keyword evidence="2 3" id="KW-0040">ANK repeat</keyword>
<evidence type="ECO:0000313" key="5">
    <source>
        <dbReference type="EMBL" id="ANN64793.1"/>
    </source>
</evidence>
<dbReference type="PANTHER" id="PTHR24198">
    <property type="entry name" value="ANKYRIN REPEAT AND PROTEIN KINASE DOMAIN-CONTAINING PROTEIN"/>
    <property type="match status" value="1"/>
</dbReference>
<sequence length="360" mass="41001">MKKLIFILFLFSLCLYSQTDNKTKAYERLREYVNEGNVKEAENILKKYNGDINNLDYEDFSLLSIAVMDNNIEMAELLLKYKADVNTVVSDGDTALILAVDNNNMEMVKLLLSYGANIDYQGFRGRTALFCALEYNRKENIEMVKLLIKNKADVNIAYDGDYENEETPLMYAIMKGYKETVKILIANKADINKRNRNNANALIYAYTYGHEDIADILLQNGSDSLDKSLKVCDLNQSTLLNLNVPLINAAHYSTNEVFLQKLIDSDAYKDYDYDTALREAASYNNINAVKVLIKNNADVNVQNKYGMTALMWACHSGNLEMTKMLLDAGADKSIKRGNYDALYYAREYGKNEEIIKLLTK</sequence>
<dbReference type="AlphaFoldDB" id="A0A3B6VXZ7"/>
<feature type="signal peptide" evidence="4">
    <location>
        <begin position="1"/>
        <end position="19"/>
    </location>
</feature>
<evidence type="ECO:0000256" key="2">
    <source>
        <dbReference type="ARBA" id="ARBA00023043"/>
    </source>
</evidence>
<reference evidence="6" key="1">
    <citation type="journal article" date="2016" name="Genome Announc.">
        <title>Complete Genome Sequence of Brachyspira hyodysenteriae Type Strain B78 (ATCC 27164).</title>
        <authorList>
            <person name="Mirajkar N.S."/>
            <person name="Johnson T.J."/>
            <person name="Gebhart C.J."/>
        </authorList>
    </citation>
    <scope>NUCLEOTIDE SEQUENCE [LARGE SCALE GENOMIC DNA]</scope>
    <source>
        <strain evidence="6">B78</strain>
    </source>
</reference>
<dbReference type="Pfam" id="PF12796">
    <property type="entry name" value="Ank_2"/>
    <property type="match status" value="2"/>
</dbReference>
<dbReference type="KEGG" id="bhd:BHYOB78_13260"/>
<evidence type="ECO:0000256" key="3">
    <source>
        <dbReference type="PROSITE-ProRule" id="PRU00023"/>
    </source>
</evidence>
<protein>
    <submittedName>
        <fullName evidence="5">Uncharacterized protein</fullName>
    </submittedName>
</protein>
<dbReference type="PROSITE" id="PS50088">
    <property type="entry name" value="ANK_REPEAT"/>
    <property type="match status" value="5"/>
</dbReference>
<keyword evidence="4" id="KW-0732">Signal</keyword>
<dbReference type="EMBL" id="CP015910">
    <property type="protein sequence ID" value="ANN64793.1"/>
    <property type="molecule type" value="Genomic_DNA"/>
</dbReference>